<proteinExistence type="predicted"/>
<evidence type="ECO:0000313" key="3">
    <source>
        <dbReference type="RefSeq" id="XP_033457158.1"/>
    </source>
</evidence>
<reference evidence="3" key="2">
    <citation type="submission" date="2020-04" db="EMBL/GenBank/DDBJ databases">
        <authorList>
            <consortium name="NCBI Genome Project"/>
        </authorList>
    </citation>
    <scope>NUCLEOTIDE SEQUENCE</scope>
    <source>
        <strain evidence="3">CBS 342.82</strain>
    </source>
</reference>
<keyword evidence="2" id="KW-1185">Reference proteome</keyword>
<accession>A0A6J3LZR4</accession>
<protein>
    <submittedName>
        <fullName evidence="3">Uncharacterized protein</fullName>
    </submittedName>
</protein>
<feature type="compositionally biased region" description="Basic and acidic residues" evidence="1">
    <location>
        <begin position="44"/>
        <end position="58"/>
    </location>
</feature>
<feature type="compositionally biased region" description="Basic and acidic residues" evidence="1">
    <location>
        <begin position="66"/>
        <end position="77"/>
    </location>
</feature>
<reference evidence="3" key="3">
    <citation type="submission" date="2025-08" db="UniProtKB">
        <authorList>
            <consortium name="RefSeq"/>
        </authorList>
    </citation>
    <scope>IDENTIFICATION</scope>
    <source>
        <strain evidence="3">CBS 342.82</strain>
    </source>
</reference>
<evidence type="ECO:0000313" key="2">
    <source>
        <dbReference type="Proteomes" id="UP000504637"/>
    </source>
</evidence>
<dbReference type="RefSeq" id="XP_033457158.1">
    <property type="nucleotide sequence ID" value="XM_033608647.1"/>
</dbReference>
<sequence length="115" mass="13155">MHTWMHGLHPEAVIGEHPRSFLFRDCRTHESEESRDLGGGGRVKGREGKGRRLIDLDRRGKKKIDRSRPGESIQRRKESIHKRKEGAGGVRITERQRSPQTFGSVVCTIRSDTID</sequence>
<feature type="region of interest" description="Disordered" evidence="1">
    <location>
        <begin position="29"/>
        <end position="115"/>
    </location>
</feature>
<evidence type="ECO:0000256" key="1">
    <source>
        <dbReference type="SAM" id="MobiDB-lite"/>
    </source>
</evidence>
<dbReference type="GeneID" id="54366447"/>
<reference evidence="3" key="1">
    <citation type="submission" date="2020-01" db="EMBL/GenBank/DDBJ databases">
        <authorList>
            <consortium name="DOE Joint Genome Institute"/>
            <person name="Haridas S."/>
            <person name="Albert R."/>
            <person name="Binder M."/>
            <person name="Bloem J."/>
            <person name="Labutti K."/>
            <person name="Salamov A."/>
            <person name="Andreopoulos B."/>
            <person name="Baker S.E."/>
            <person name="Barry K."/>
            <person name="Bills G."/>
            <person name="Bluhm B.H."/>
            <person name="Cannon C."/>
            <person name="Castanera R."/>
            <person name="Culley D.E."/>
            <person name="Daum C."/>
            <person name="Ezra D."/>
            <person name="Gonzalez J.B."/>
            <person name="Henrissat B."/>
            <person name="Kuo A."/>
            <person name="Liang C."/>
            <person name="Lipzen A."/>
            <person name="Lutzoni F."/>
            <person name="Magnuson J."/>
            <person name="Mondo S."/>
            <person name="Nolan M."/>
            <person name="Ohm R."/>
            <person name="Pangilinan J."/>
            <person name="Park H.-J."/>
            <person name="Ramirez L."/>
            <person name="Alfaro M."/>
            <person name="Sun H."/>
            <person name="Tritt A."/>
            <person name="Yoshinaga Y."/>
            <person name="Zwiers L.-H."/>
            <person name="Turgeon B.G."/>
            <person name="Goodwin S.B."/>
            <person name="Spatafora J.W."/>
            <person name="Crous P.W."/>
            <person name="Grigoriev I.V."/>
        </authorList>
    </citation>
    <scope>NUCLEOTIDE SEQUENCE</scope>
    <source>
        <strain evidence="3">CBS 342.82</strain>
    </source>
</reference>
<dbReference type="AlphaFoldDB" id="A0A6J3LZR4"/>
<organism evidence="3">
    <name type="scientific">Dissoconium aciculare CBS 342.82</name>
    <dbReference type="NCBI Taxonomy" id="1314786"/>
    <lineage>
        <taxon>Eukaryota</taxon>
        <taxon>Fungi</taxon>
        <taxon>Dikarya</taxon>
        <taxon>Ascomycota</taxon>
        <taxon>Pezizomycotina</taxon>
        <taxon>Dothideomycetes</taxon>
        <taxon>Dothideomycetidae</taxon>
        <taxon>Mycosphaerellales</taxon>
        <taxon>Dissoconiaceae</taxon>
        <taxon>Dissoconium</taxon>
    </lineage>
</organism>
<gene>
    <name evidence="3" type="ORF">K489DRAFT_47419</name>
</gene>
<name>A0A6J3LZR4_9PEZI</name>
<dbReference type="Proteomes" id="UP000504637">
    <property type="component" value="Unplaced"/>
</dbReference>